<dbReference type="InterPro" id="IPR036291">
    <property type="entry name" value="NAD(P)-bd_dom_sf"/>
</dbReference>
<dbReference type="EMBL" id="QEHR01000003">
    <property type="protein sequence ID" value="PVW15829.1"/>
    <property type="molecule type" value="Genomic_DNA"/>
</dbReference>
<evidence type="ECO:0000313" key="4">
    <source>
        <dbReference type="EMBL" id="PVW15829.1"/>
    </source>
</evidence>
<evidence type="ECO:0000256" key="3">
    <source>
        <dbReference type="RuleBase" id="RU000363"/>
    </source>
</evidence>
<dbReference type="Gene3D" id="3.40.50.720">
    <property type="entry name" value="NAD(P)-binding Rossmann-like Domain"/>
    <property type="match status" value="1"/>
</dbReference>
<comment type="caution">
    <text evidence="4">The sequence shown here is derived from an EMBL/GenBank/DDBJ whole genome shotgun (WGS) entry which is preliminary data.</text>
</comment>
<dbReference type="InterPro" id="IPR002347">
    <property type="entry name" value="SDR_fam"/>
</dbReference>
<accession>A0A2U0I410</accession>
<dbReference type="OrthoDB" id="9775296at2"/>
<name>A0A2U0I410_9FLAO</name>
<dbReference type="RefSeq" id="WP_116693852.1">
    <property type="nucleotide sequence ID" value="NZ_QEHR01000003.1"/>
</dbReference>
<keyword evidence="2" id="KW-0560">Oxidoreductase</keyword>
<dbReference type="GO" id="GO:0016616">
    <property type="term" value="F:oxidoreductase activity, acting on the CH-OH group of donors, NAD or NADP as acceptor"/>
    <property type="evidence" value="ECO:0007669"/>
    <property type="project" value="UniProtKB-ARBA"/>
</dbReference>
<dbReference type="Pfam" id="PF00106">
    <property type="entry name" value="adh_short"/>
    <property type="match status" value="1"/>
</dbReference>
<dbReference type="PRINTS" id="PR00080">
    <property type="entry name" value="SDRFAMILY"/>
</dbReference>
<protein>
    <submittedName>
        <fullName evidence="4">NAD-binding protein</fullName>
    </submittedName>
</protein>
<dbReference type="AlphaFoldDB" id="A0A2U0I410"/>
<dbReference type="Proteomes" id="UP000245962">
    <property type="component" value="Unassembled WGS sequence"/>
</dbReference>
<proteinExistence type="inferred from homology"/>
<organism evidence="4 5">
    <name type="scientific">Marixanthomonas spongiae</name>
    <dbReference type="NCBI Taxonomy" id="2174845"/>
    <lineage>
        <taxon>Bacteria</taxon>
        <taxon>Pseudomonadati</taxon>
        <taxon>Bacteroidota</taxon>
        <taxon>Flavobacteriia</taxon>
        <taxon>Flavobacteriales</taxon>
        <taxon>Flavobacteriaceae</taxon>
        <taxon>Marixanthomonas</taxon>
    </lineage>
</organism>
<evidence type="ECO:0000256" key="2">
    <source>
        <dbReference type="ARBA" id="ARBA00023002"/>
    </source>
</evidence>
<dbReference type="PRINTS" id="PR00081">
    <property type="entry name" value="GDHRDH"/>
</dbReference>
<reference evidence="4 5" key="1">
    <citation type="submission" date="2018-04" db="EMBL/GenBank/DDBJ databases">
        <title>Marixanthomonas spongiae HN-E44 sp. nov., isolated from a marine sponge.</title>
        <authorList>
            <person name="Luo L."/>
            <person name="Zhuang L."/>
        </authorList>
    </citation>
    <scope>NUCLEOTIDE SEQUENCE [LARGE SCALE GENOMIC DNA]</scope>
    <source>
        <strain evidence="4 5">HN-E44</strain>
    </source>
</reference>
<dbReference type="PANTHER" id="PTHR43115">
    <property type="entry name" value="DEHYDROGENASE/REDUCTASE SDR FAMILY MEMBER 11"/>
    <property type="match status" value="1"/>
</dbReference>
<evidence type="ECO:0000256" key="1">
    <source>
        <dbReference type="ARBA" id="ARBA00006484"/>
    </source>
</evidence>
<dbReference type="SUPFAM" id="SSF51735">
    <property type="entry name" value="NAD(P)-binding Rossmann-fold domains"/>
    <property type="match status" value="1"/>
</dbReference>
<dbReference type="PANTHER" id="PTHR43115:SF4">
    <property type="entry name" value="DEHYDROGENASE_REDUCTASE SDR FAMILY MEMBER 11"/>
    <property type="match status" value="1"/>
</dbReference>
<gene>
    <name evidence="4" type="ORF">DDV96_06060</name>
</gene>
<sequence>MNLTNKTAIVTGASSGLGAAISEKLIQNGTKVYGLARTTKKLKALQENLGGSFNPVELDISEPEAVKKWINSTFSEDNIPDILINNAGAGSFGKLDEMASETWLNMINTNLNGMYYITSQVAALMKKNEGGNHIVNIGSILGNMGRAESAAYCTTKYGVQGFSEALFKELRFFNIKVTCFNPGSIDTHFFESSGITPHTNMLQPTDLANSIVHILQTPDNMLINDITIRPLNPKKPETN</sequence>
<evidence type="ECO:0000313" key="5">
    <source>
        <dbReference type="Proteomes" id="UP000245962"/>
    </source>
</evidence>
<keyword evidence="5" id="KW-1185">Reference proteome</keyword>
<comment type="similarity">
    <text evidence="1 3">Belongs to the short-chain dehydrogenases/reductases (SDR) family.</text>
</comment>
<dbReference type="FunFam" id="3.40.50.720:FF:000047">
    <property type="entry name" value="NADP-dependent L-serine/L-allo-threonine dehydrogenase"/>
    <property type="match status" value="1"/>
</dbReference>